<dbReference type="Proteomes" id="UP000031408">
    <property type="component" value="Unassembled WGS sequence"/>
</dbReference>
<organism evidence="2 3">
    <name type="scientific">Flavihumibacter solisilvae</name>
    <dbReference type="NCBI Taxonomy" id="1349421"/>
    <lineage>
        <taxon>Bacteria</taxon>
        <taxon>Pseudomonadati</taxon>
        <taxon>Bacteroidota</taxon>
        <taxon>Chitinophagia</taxon>
        <taxon>Chitinophagales</taxon>
        <taxon>Chitinophagaceae</taxon>
        <taxon>Flavihumibacter</taxon>
    </lineage>
</organism>
<comment type="caution">
    <text evidence="2">The sequence shown here is derived from an EMBL/GenBank/DDBJ whole genome shotgun (WGS) entry which is preliminary data.</text>
</comment>
<dbReference type="STRING" id="1349421.OI18_17680"/>
<evidence type="ECO:0000256" key="1">
    <source>
        <dbReference type="SAM" id="MobiDB-lite"/>
    </source>
</evidence>
<feature type="compositionally biased region" description="Basic and acidic residues" evidence="1">
    <location>
        <begin position="16"/>
        <end position="28"/>
    </location>
</feature>
<protein>
    <submittedName>
        <fullName evidence="2">Uncharacterized protein</fullName>
    </submittedName>
</protein>
<sequence>MAGCDNQPELRSAAQGKKELPLSGDNRKPTVLSAEDSARVLTWEVMISKLPEIRGYTKGLAGGETLSTATSEGRMSYARQEYDGRAGKIIVDFADYELCQPALQGLMQMYERNSQSVKPELRIKRTAFPEKNTIQYTEEVTETGYRTVRRIIANRFVVNIMGNDKTSMSLLESVAAGVNIY</sequence>
<reference evidence="2 3" key="1">
    <citation type="submission" date="2014-11" db="EMBL/GenBank/DDBJ databases">
        <title>Genome sequence of Flavihumibacter solisilvae 3-3.</title>
        <authorList>
            <person name="Zhou G."/>
            <person name="Li M."/>
            <person name="Wang G."/>
        </authorList>
    </citation>
    <scope>NUCLEOTIDE SEQUENCE [LARGE SCALE GENOMIC DNA]</scope>
    <source>
        <strain evidence="2 3">3-3</strain>
    </source>
</reference>
<dbReference type="EMBL" id="JSVC01000019">
    <property type="protein sequence ID" value="KIC93563.1"/>
    <property type="molecule type" value="Genomic_DNA"/>
</dbReference>
<gene>
    <name evidence="2" type="ORF">OI18_17680</name>
</gene>
<feature type="region of interest" description="Disordered" evidence="1">
    <location>
        <begin position="1"/>
        <end position="31"/>
    </location>
</feature>
<evidence type="ECO:0000313" key="3">
    <source>
        <dbReference type="Proteomes" id="UP000031408"/>
    </source>
</evidence>
<dbReference type="AlphaFoldDB" id="A0A0C1LDN7"/>
<proteinExistence type="predicted"/>
<evidence type="ECO:0000313" key="2">
    <source>
        <dbReference type="EMBL" id="KIC93563.1"/>
    </source>
</evidence>
<name>A0A0C1LDN7_9BACT</name>
<keyword evidence="3" id="KW-1185">Reference proteome</keyword>
<accession>A0A0C1LDN7</accession>